<comment type="caution">
    <text evidence="7">The sequence shown here is derived from an EMBL/GenBank/DDBJ whole genome shotgun (WGS) entry which is preliminary data.</text>
</comment>
<keyword evidence="4" id="KW-0067">ATP-binding</keyword>
<keyword evidence="3" id="KW-0547">Nucleotide-binding</keyword>
<dbReference type="SMART" id="SM00382">
    <property type="entry name" value="AAA"/>
    <property type="match status" value="1"/>
</dbReference>
<dbReference type="AlphaFoldDB" id="A0A1Z5HQW2"/>
<evidence type="ECO:0000256" key="1">
    <source>
        <dbReference type="ARBA" id="ARBA00005417"/>
    </source>
</evidence>
<evidence type="ECO:0000313" key="7">
    <source>
        <dbReference type="EMBL" id="GAW91922.1"/>
    </source>
</evidence>
<dbReference type="InterPro" id="IPR030660">
    <property type="entry name" value="ABC_branched_ATPase_LivF/BraG"/>
</dbReference>
<evidence type="ECO:0000256" key="4">
    <source>
        <dbReference type="ARBA" id="ARBA00022840"/>
    </source>
</evidence>
<dbReference type="Gene3D" id="3.40.50.300">
    <property type="entry name" value="P-loop containing nucleotide triphosphate hydrolases"/>
    <property type="match status" value="1"/>
</dbReference>
<organism evidence="7 8">
    <name type="scientific">Calderihabitans maritimus</name>
    <dbReference type="NCBI Taxonomy" id="1246530"/>
    <lineage>
        <taxon>Bacteria</taxon>
        <taxon>Bacillati</taxon>
        <taxon>Bacillota</taxon>
        <taxon>Clostridia</taxon>
        <taxon>Neomoorellales</taxon>
        <taxon>Calderihabitantaceae</taxon>
        <taxon>Calderihabitans</taxon>
    </lineage>
</organism>
<evidence type="ECO:0000259" key="6">
    <source>
        <dbReference type="PROSITE" id="PS50893"/>
    </source>
</evidence>
<dbReference type="GO" id="GO:0015658">
    <property type="term" value="F:branched-chain amino acid transmembrane transporter activity"/>
    <property type="evidence" value="ECO:0007669"/>
    <property type="project" value="InterPro"/>
</dbReference>
<evidence type="ECO:0000256" key="5">
    <source>
        <dbReference type="ARBA" id="ARBA00022970"/>
    </source>
</evidence>
<dbReference type="PIRSF" id="PIRSF039137">
    <property type="entry name" value="ABC_branched_ATPase"/>
    <property type="match status" value="1"/>
</dbReference>
<dbReference type="OrthoDB" id="9779136at2"/>
<proteinExistence type="inferred from homology"/>
<dbReference type="GO" id="GO:0005524">
    <property type="term" value="F:ATP binding"/>
    <property type="evidence" value="ECO:0007669"/>
    <property type="project" value="UniProtKB-KW"/>
</dbReference>
<feature type="domain" description="ABC transporter" evidence="6">
    <location>
        <begin position="3"/>
        <end position="235"/>
    </location>
</feature>
<dbReference type="PANTHER" id="PTHR43820:SF4">
    <property type="entry name" value="HIGH-AFFINITY BRANCHED-CHAIN AMINO ACID TRANSPORT ATP-BINDING PROTEIN LIVF"/>
    <property type="match status" value="1"/>
</dbReference>
<dbReference type="Proteomes" id="UP000197032">
    <property type="component" value="Unassembled WGS sequence"/>
</dbReference>
<dbReference type="SUPFAM" id="SSF52540">
    <property type="entry name" value="P-loop containing nucleoside triphosphate hydrolases"/>
    <property type="match status" value="1"/>
</dbReference>
<keyword evidence="5" id="KW-0029">Amino-acid transport</keyword>
<dbReference type="InterPro" id="IPR027417">
    <property type="entry name" value="P-loop_NTPase"/>
</dbReference>
<name>A0A1Z5HQW2_9FIRM</name>
<evidence type="ECO:0000313" key="8">
    <source>
        <dbReference type="Proteomes" id="UP000197032"/>
    </source>
</evidence>
<dbReference type="RefSeq" id="WP_088553372.1">
    <property type="nucleotide sequence ID" value="NZ_BDGJ01000042.1"/>
</dbReference>
<dbReference type="Pfam" id="PF00005">
    <property type="entry name" value="ABC_tran"/>
    <property type="match status" value="1"/>
</dbReference>
<dbReference type="InterPro" id="IPR003439">
    <property type="entry name" value="ABC_transporter-like_ATP-bd"/>
</dbReference>
<dbReference type="EMBL" id="BDGJ01000042">
    <property type="protein sequence ID" value="GAW91922.1"/>
    <property type="molecule type" value="Genomic_DNA"/>
</dbReference>
<reference evidence="8" key="1">
    <citation type="journal article" date="2017" name="Appl. Environ. Microbiol.">
        <title>Genomic analysis of Calderihabitans maritimus KKC1, a thermophilic hydrogenogenic carboxydotrophic bacterium isolated from marine sediment.</title>
        <authorList>
            <person name="Omae K."/>
            <person name="Yoneda Y."/>
            <person name="Fukuyama Y."/>
            <person name="Yoshida T."/>
            <person name="Sako Y."/>
        </authorList>
    </citation>
    <scope>NUCLEOTIDE SEQUENCE [LARGE SCALE GENOMIC DNA]</scope>
    <source>
        <strain evidence="8">KKC1</strain>
    </source>
</reference>
<accession>A0A1Z5HQW2</accession>
<sequence>MLLQVKDLKSGYKGVPAIHDVSFEIKKGEIVVIVGGNGAGKSTILRTISGLIRPTGGEIVFDGRRIDQLPAHEVVAAGIAHVPEGRWIFGRMTVQQNLILGAYTQKSEEERLKTLEMIYRIFPRLKERREQVAGTMSGGEQQMLAIARGLMSRPKLLMLDEPSLGIMPKLVMEILEMIREINQRGTTILLVEQNVHAALKLADRAYVLQTGRIVAEGAGRELMEDERIRKAYLGM</sequence>
<dbReference type="PROSITE" id="PS00211">
    <property type="entry name" value="ABC_TRANSPORTER_1"/>
    <property type="match status" value="1"/>
</dbReference>
<keyword evidence="8" id="KW-1185">Reference proteome</keyword>
<gene>
    <name evidence="7" type="ORF">KKC1_10830</name>
</gene>
<evidence type="ECO:0000256" key="2">
    <source>
        <dbReference type="ARBA" id="ARBA00022448"/>
    </source>
</evidence>
<protein>
    <submittedName>
        <fullName evidence="7">Amino acid ABC transporter ATPase</fullName>
    </submittedName>
</protein>
<keyword evidence="2" id="KW-0813">Transport</keyword>
<dbReference type="GO" id="GO:0016887">
    <property type="term" value="F:ATP hydrolysis activity"/>
    <property type="evidence" value="ECO:0007669"/>
    <property type="project" value="InterPro"/>
</dbReference>
<evidence type="ECO:0000256" key="3">
    <source>
        <dbReference type="ARBA" id="ARBA00022741"/>
    </source>
</evidence>
<dbReference type="InterPro" id="IPR017871">
    <property type="entry name" value="ABC_transporter-like_CS"/>
</dbReference>
<dbReference type="InterPro" id="IPR003593">
    <property type="entry name" value="AAA+_ATPase"/>
</dbReference>
<dbReference type="PROSITE" id="PS50893">
    <property type="entry name" value="ABC_TRANSPORTER_2"/>
    <property type="match status" value="1"/>
</dbReference>
<dbReference type="CDD" id="cd03224">
    <property type="entry name" value="ABC_TM1139_LivF_branched"/>
    <property type="match status" value="1"/>
</dbReference>
<dbReference type="InterPro" id="IPR052156">
    <property type="entry name" value="BCAA_Transport_ATP-bd_LivF"/>
</dbReference>
<comment type="similarity">
    <text evidence="1">Belongs to the ABC transporter superfamily.</text>
</comment>
<dbReference type="PANTHER" id="PTHR43820">
    <property type="entry name" value="HIGH-AFFINITY BRANCHED-CHAIN AMINO ACID TRANSPORT ATP-BINDING PROTEIN LIVF"/>
    <property type="match status" value="1"/>
</dbReference>
<dbReference type="GO" id="GO:0015807">
    <property type="term" value="P:L-amino acid transport"/>
    <property type="evidence" value="ECO:0007669"/>
    <property type="project" value="TreeGrafter"/>
</dbReference>